<dbReference type="EMBL" id="ML994661">
    <property type="protein sequence ID" value="KAF2179982.1"/>
    <property type="molecule type" value="Genomic_DNA"/>
</dbReference>
<evidence type="ECO:0000256" key="3">
    <source>
        <dbReference type="ARBA" id="ARBA00022737"/>
    </source>
</evidence>
<keyword evidence="6" id="KW-1185">Reference proteome</keyword>
<dbReference type="GO" id="GO:0007018">
    <property type="term" value="P:microtubule-based movement"/>
    <property type="evidence" value="ECO:0007669"/>
    <property type="project" value="TreeGrafter"/>
</dbReference>
<dbReference type="SUPFAM" id="SSF48452">
    <property type="entry name" value="TPR-like"/>
    <property type="match status" value="1"/>
</dbReference>
<dbReference type="PANTHER" id="PTHR45783:SF3">
    <property type="entry name" value="KINESIN LIGHT CHAIN"/>
    <property type="match status" value="1"/>
</dbReference>
<reference evidence="5" key="1">
    <citation type="journal article" date="2020" name="Stud. Mycol.">
        <title>101 Dothideomycetes genomes: a test case for predicting lifestyles and emergence of pathogens.</title>
        <authorList>
            <person name="Haridas S."/>
            <person name="Albert R."/>
            <person name="Binder M."/>
            <person name="Bloem J."/>
            <person name="Labutti K."/>
            <person name="Salamov A."/>
            <person name="Andreopoulos B."/>
            <person name="Baker S."/>
            <person name="Barry K."/>
            <person name="Bills G."/>
            <person name="Bluhm B."/>
            <person name="Cannon C."/>
            <person name="Castanera R."/>
            <person name="Culley D."/>
            <person name="Daum C."/>
            <person name="Ezra D."/>
            <person name="Gonzalez J."/>
            <person name="Henrissat B."/>
            <person name="Kuo A."/>
            <person name="Liang C."/>
            <person name="Lipzen A."/>
            <person name="Lutzoni F."/>
            <person name="Magnuson J."/>
            <person name="Mondo S."/>
            <person name="Nolan M."/>
            <person name="Ohm R."/>
            <person name="Pangilinan J."/>
            <person name="Park H.-J."/>
            <person name="Ramirez L."/>
            <person name="Alfaro M."/>
            <person name="Sun H."/>
            <person name="Tritt A."/>
            <person name="Yoshinaga Y."/>
            <person name="Zwiers L.-H."/>
            <person name="Turgeon B."/>
            <person name="Goodwin S."/>
            <person name="Spatafora J."/>
            <person name="Crous P."/>
            <person name="Grigoriev I."/>
        </authorList>
    </citation>
    <scope>NUCLEOTIDE SEQUENCE</scope>
    <source>
        <strain evidence="5">CBS 207.26</strain>
    </source>
</reference>
<evidence type="ECO:0000256" key="4">
    <source>
        <dbReference type="ARBA" id="ARBA00022803"/>
    </source>
</evidence>
<dbReference type="Proteomes" id="UP000800200">
    <property type="component" value="Unassembled WGS sequence"/>
</dbReference>
<dbReference type="Gene3D" id="1.25.40.10">
    <property type="entry name" value="Tetratricopeptide repeat domain"/>
    <property type="match status" value="1"/>
</dbReference>
<comment type="subcellular location">
    <subcellularLocation>
        <location evidence="1">Cytoplasm</location>
    </subcellularLocation>
</comment>
<dbReference type="PANTHER" id="PTHR45783">
    <property type="entry name" value="KINESIN LIGHT CHAIN"/>
    <property type="match status" value="1"/>
</dbReference>
<keyword evidence="3" id="KW-0677">Repeat</keyword>
<evidence type="ECO:0000256" key="1">
    <source>
        <dbReference type="ARBA" id="ARBA00004496"/>
    </source>
</evidence>
<dbReference type="GO" id="GO:0005871">
    <property type="term" value="C:kinesin complex"/>
    <property type="evidence" value="ECO:0007669"/>
    <property type="project" value="InterPro"/>
</dbReference>
<sequence>MHRRALEGYEKVLGPEHPHTLTSVYNLAFLVHRQQQHSAASELYRRAHDGYTRTLGTQHPLTRHASAITGLLSRWCYKQRVKCSMRSVD</sequence>
<evidence type="ECO:0000256" key="2">
    <source>
        <dbReference type="ARBA" id="ARBA00022490"/>
    </source>
</evidence>
<gene>
    <name evidence="5" type="ORF">K469DRAFT_593887</name>
</gene>
<keyword evidence="2" id="KW-0963">Cytoplasm</keyword>
<dbReference type="InterPro" id="IPR002151">
    <property type="entry name" value="Kinesin_light"/>
</dbReference>
<dbReference type="AlphaFoldDB" id="A0A6A6DNK1"/>
<protein>
    <recommendedName>
        <fullName evidence="7">Kinesin light chain</fullName>
    </recommendedName>
</protein>
<dbReference type="GO" id="GO:0005737">
    <property type="term" value="C:cytoplasm"/>
    <property type="evidence" value="ECO:0007669"/>
    <property type="project" value="UniProtKB-SubCell"/>
</dbReference>
<dbReference type="OrthoDB" id="5986190at2759"/>
<accession>A0A6A6DNK1</accession>
<proteinExistence type="predicted"/>
<dbReference type="InterPro" id="IPR011990">
    <property type="entry name" value="TPR-like_helical_dom_sf"/>
</dbReference>
<name>A0A6A6DNK1_9PEZI</name>
<dbReference type="Pfam" id="PF13424">
    <property type="entry name" value="TPR_12"/>
    <property type="match status" value="1"/>
</dbReference>
<organism evidence="5 6">
    <name type="scientific">Zopfia rhizophila CBS 207.26</name>
    <dbReference type="NCBI Taxonomy" id="1314779"/>
    <lineage>
        <taxon>Eukaryota</taxon>
        <taxon>Fungi</taxon>
        <taxon>Dikarya</taxon>
        <taxon>Ascomycota</taxon>
        <taxon>Pezizomycotina</taxon>
        <taxon>Dothideomycetes</taxon>
        <taxon>Dothideomycetes incertae sedis</taxon>
        <taxon>Zopfiaceae</taxon>
        <taxon>Zopfia</taxon>
    </lineage>
</organism>
<dbReference type="GO" id="GO:0019894">
    <property type="term" value="F:kinesin binding"/>
    <property type="evidence" value="ECO:0007669"/>
    <property type="project" value="TreeGrafter"/>
</dbReference>
<keyword evidence="4" id="KW-0802">TPR repeat</keyword>
<evidence type="ECO:0008006" key="7">
    <source>
        <dbReference type="Google" id="ProtNLM"/>
    </source>
</evidence>
<evidence type="ECO:0000313" key="5">
    <source>
        <dbReference type="EMBL" id="KAF2179982.1"/>
    </source>
</evidence>
<evidence type="ECO:0000313" key="6">
    <source>
        <dbReference type="Proteomes" id="UP000800200"/>
    </source>
</evidence>